<evidence type="ECO:0000256" key="5">
    <source>
        <dbReference type="ARBA" id="ARBA00023242"/>
    </source>
</evidence>
<dbReference type="Pfam" id="PF21928">
    <property type="entry name" value="XLF_CC"/>
    <property type="match status" value="1"/>
</dbReference>
<keyword evidence="2" id="KW-0227">DNA damage</keyword>
<dbReference type="PANTHER" id="PTHR32235">
    <property type="entry name" value="NON-HOMOLOGOUS END-JOINING FACTOR 1"/>
    <property type="match status" value="1"/>
</dbReference>
<dbReference type="InterPro" id="IPR052287">
    <property type="entry name" value="NHEJ_factor"/>
</dbReference>
<evidence type="ECO:0000256" key="2">
    <source>
        <dbReference type="ARBA" id="ARBA00022763"/>
    </source>
</evidence>
<dbReference type="InterPro" id="IPR053829">
    <property type="entry name" value="XLF-like_CC"/>
</dbReference>
<dbReference type="EMBL" id="GADI01004185">
    <property type="protein sequence ID" value="JAA69623.1"/>
    <property type="molecule type" value="mRNA"/>
</dbReference>
<dbReference type="GO" id="GO:0006303">
    <property type="term" value="P:double-strand break repair via nonhomologous end joining"/>
    <property type="evidence" value="ECO:0007669"/>
    <property type="project" value="UniProtKB-ARBA"/>
</dbReference>
<comment type="similarity">
    <text evidence="6">Belongs to the XRCC4-XLF family. XLF subfamily.</text>
</comment>
<accession>A0A0K8RFL4</accession>
<feature type="domain" description="XLF-like N-terminal" evidence="9">
    <location>
        <begin position="17"/>
        <end position="133"/>
    </location>
</feature>
<dbReference type="Gene3D" id="2.170.210.10">
    <property type="entry name" value="DNA double-strand break repair and VJ recombination XRCC4, N-terminal"/>
    <property type="match status" value="1"/>
</dbReference>
<proteinExistence type="evidence at transcript level"/>
<dbReference type="Gene3D" id="1.10.287.450">
    <property type="entry name" value="Helix hairpin bin"/>
    <property type="match status" value="1"/>
</dbReference>
<dbReference type="GO" id="GO:0032807">
    <property type="term" value="C:DNA ligase IV complex"/>
    <property type="evidence" value="ECO:0007669"/>
    <property type="project" value="TreeGrafter"/>
</dbReference>
<dbReference type="Pfam" id="PF09302">
    <property type="entry name" value="XLF"/>
    <property type="match status" value="1"/>
</dbReference>
<keyword evidence="3" id="KW-0238">DNA-binding</keyword>
<sequence length="298" mass="33792">MATSVGDTLEDDIFAIPWTSFCDKAFNCLVKHKHDAADSSLRIYASDFIRVYEEILGQDLLLERCKELNPDLEVTAAYLSEHLSQGITKALKQNCTAATQEACMKIVTCNAGLLVMQLHTMISGVPFLWEFRMPAQTASDAFYRHVTLPMIVMIVGLQKQQEDLFALLNDKDSEISDYKRSGQHLSRKHLETKVFDAGRFRRETLTPKHLKNCLSDVHLNLFGSEAGLMYKKMMEAYKDITTSAREPETSSPENHGSLNVPVEVVKETRETTTAMDVTMLEEESKPHKVKKAKKRMRL</sequence>
<keyword evidence="5" id="KW-0539">Nucleus</keyword>
<dbReference type="AlphaFoldDB" id="A0A0K8RFL4"/>
<evidence type="ECO:0000259" key="9">
    <source>
        <dbReference type="Pfam" id="PF09302"/>
    </source>
</evidence>
<reference evidence="11" key="1">
    <citation type="submission" date="2012-12" db="EMBL/GenBank/DDBJ databases">
        <title>Identification and characterization of a phenylalanine ammonia-lyase gene family in Isatis indigotica Fort.</title>
        <authorList>
            <person name="Liu Q."/>
            <person name="Chen J."/>
            <person name="Zhou X."/>
            <person name="Di P."/>
            <person name="Xiao Y."/>
            <person name="Xuan H."/>
            <person name="Zhang L."/>
            <person name="Chen W."/>
        </authorList>
    </citation>
    <scope>NUCLEOTIDE SEQUENCE</scope>
    <source>
        <tissue evidence="11">Salivary gland</tissue>
    </source>
</reference>
<comment type="subcellular location">
    <subcellularLocation>
        <location evidence="1">Nucleus</location>
    </subcellularLocation>
</comment>
<dbReference type="GO" id="GO:0045027">
    <property type="term" value="F:DNA end binding"/>
    <property type="evidence" value="ECO:0007669"/>
    <property type="project" value="TreeGrafter"/>
</dbReference>
<dbReference type="PANTHER" id="PTHR32235:SF1">
    <property type="entry name" value="NON-HOMOLOGOUS END-JOINING FACTOR 1"/>
    <property type="match status" value="1"/>
</dbReference>
<organism evidence="11">
    <name type="scientific">Ixodes ricinus</name>
    <name type="common">Common tick</name>
    <name type="synonym">Acarus ricinus</name>
    <dbReference type="NCBI Taxonomy" id="34613"/>
    <lineage>
        <taxon>Eukaryota</taxon>
        <taxon>Metazoa</taxon>
        <taxon>Ecdysozoa</taxon>
        <taxon>Arthropoda</taxon>
        <taxon>Chelicerata</taxon>
        <taxon>Arachnida</taxon>
        <taxon>Acari</taxon>
        <taxon>Parasitiformes</taxon>
        <taxon>Ixodida</taxon>
        <taxon>Ixodoidea</taxon>
        <taxon>Ixodidae</taxon>
        <taxon>Ixodinae</taxon>
        <taxon>Ixodes</taxon>
    </lineage>
</organism>
<dbReference type="InterPro" id="IPR015381">
    <property type="entry name" value="XLF-like_N"/>
</dbReference>
<evidence type="ECO:0000313" key="11">
    <source>
        <dbReference type="EMBL" id="JAA69623.1"/>
    </source>
</evidence>
<name>A0A0K8RFL4_IXORI</name>
<evidence type="ECO:0000256" key="8">
    <source>
        <dbReference type="SAM" id="MobiDB-lite"/>
    </source>
</evidence>
<protein>
    <recommendedName>
        <fullName evidence="7">Non-homologous end-joining factor 1</fullName>
    </recommendedName>
</protein>
<feature type="domain" description="XLF-like coiled-coil region" evidence="10">
    <location>
        <begin position="140"/>
        <end position="186"/>
    </location>
</feature>
<evidence type="ECO:0000256" key="6">
    <source>
        <dbReference type="ARBA" id="ARBA00025747"/>
    </source>
</evidence>
<keyword evidence="4" id="KW-0234">DNA repair</keyword>
<feature type="region of interest" description="Disordered" evidence="8">
    <location>
        <begin position="241"/>
        <end position="260"/>
    </location>
</feature>
<evidence type="ECO:0000256" key="4">
    <source>
        <dbReference type="ARBA" id="ARBA00023204"/>
    </source>
</evidence>
<dbReference type="CDD" id="cd22285">
    <property type="entry name" value="HD_XLF_N"/>
    <property type="match status" value="1"/>
</dbReference>
<evidence type="ECO:0000256" key="3">
    <source>
        <dbReference type="ARBA" id="ARBA00023125"/>
    </source>
</evidence>
<evidence type="ECO:0000256" key="7">
    <source>
        <dbReference type="ARBA" id="ARBA00044529"/>
    </source>
</evidence>
<evidence type="ECO:0000259" key="10">
    <source>
        <dbReference type="Pfam" id="PF21928"/>
    </source>
</evidence>
<feature type="compositionally biased region" description="Polar residues" evidence="8">
    <location>
        <begin position="241"/>
        <end position="257"/>
    </location>
</feature>
<evidence type="ECO:0000256" key="1">
    <source>
        <dbReference type="ARBA" id="ARBA00004123"/>
    </source>
</evidence>
<dbReference type="InterPro" id="IPR038051">
    <property type="entry name" value="XRCC4-like_N_sf"/>
</dbReference>